<accession>A0ABN8U6W0</accession>
<protein>
    <submittedName>
        <fullName evidence="1">Uncharacterized protein</fullName>
    </submittedName>
</protein>
<comment type="caution">
    <text evidence="1">The sequence shown here is derived from an EMBL/GenBank/DDBJ whole genome shotgun (WGS) entry which is preliminary data.</text>
</comment>
<gene>
    <name evidence="1" type="ORF">WJ0W_003340</name>
</gene>
<reference evidence="1" key="1">
    <citation type="submission" date="2022-06" db="EMBL/GenBank/DDBJ databases">
        <authorList>
            <person name="Dietemann V."/>
            <person name="Ory F."/>
            <person name="Dainat B."/>
            <person name="Oberhansli S."/>
        </authorList>
    </citation>
    <scope>NUCLEOTIDE SEQUENCE</scope>
    <source>
        <strain evidence="1">Ena-SAMPLE-TAB-26-04-2022-14:26:32:270-5432</strain>
    </source>
</reference>
<evidence type="ECO:0000313" key="2">
    <source>
        <dbReference type="Proteomes" id="UP001154322"/>
    </source>
</evidence>
<organism evidence="1 2">
    <name type="scientific">Paenibacillus melissococcoides</name>
    <dbReference type="NCBI Taxonomy" id="2912268"/>
    <lineage>
        <taxon>Bacteria</taxon>
        <taxon>Bacillati</taxon>
        <taxon>Bacillota</taxon>
        <taxon>Bacilli</taxon>
        <taxon>Bacillales</taxon>
        <taxon>Paenibacillaceae</taxon>
        <taxon>Paenibacillus</taxon>
    </lineage>
</organism>
<sequence length="56" mass="6014">MEEPILKLQGEYGTICISIGDEDPEKVMDDIHSACAAAILVGFSKHQKQKLNGAAV</sequence>
<dbReference type="EMBL" id="CALYLO010000004">
    <property type="protein sequence ID" value="CAH8246103.1"/>
    <property type="molecule type" value="Genomic_DNA"/>
</dbReference>
<dbReference type="Proteomes" id="UP001154322">
    <property type="component" value="Unassembled WGS sequence"/>
</dbReference>
<dbReference type="RefSeq" id="WP_213427744.1">
    <property type="nucleotide sequence ID" value="NZ_AP031286.1"/>
</dbReference>
<evidence type="ECO:0000313" key="1">
    <source>
        <dbReference type="EMBL" id="CAH8246103.1"/>
    </source>
</evidence>
<name>A0ABN8U6W0_9BACL</name>
<keyword evidence="2" id="KW-1185">Reference proteome</keyword>
<proteinExistence type="predicted"/>